<evidence type="ECO:0000313" key="2">
    <source>
        <dbReference type="WBParaSite" id="RSKR_0001044300.1"/>
    </source>
</evidence>
<dbReference type="WBParaSite" id="RSKR_0001044300.1">
    <property type="protein sequence ID" value="RSKR_0001044300.1"/>
    <property type="gene ID" value="RSKR_0001044300"/>
</dbReference>
<evidence type="ECO:0000313" key="1">
    <source>
        <dbReference type="Proteomes" id="UP000095286"/>
    </source>
</evidence>
<protein>
    <submittedName>
        <fullName evidence="2">Mitogen-activated protein kinase kinase kinase</fullName>
    </submittedName>
</protein>
<organism evidence="1 2">
    <name type="scientific">Rhabditophanes sp. KR3021</name>
    <dbReference type="NCBI Taxonomy" id="114890"/>
    <lineage>
        <taxon>Eukaryota</taxon>
        <taxon>Metazoa</taxon>
        <taxon>Ecdysozoa</taxon>
        <taxon>Nematoda</taxon>
        <taxon>Chromadorea</taxon>
        <taxon>Rhabditida</taxon>
        <taxon>Tylenchina</taxon>
        <taxon>Panagrolaimomorpha</taxon>
        <taxon>Strongyloidoidea</taxon>
        <taxon>Alloionematidae</taxon>
        <taxon>Rhabditophanes</taxon>
    </lineage>
</organism>
<dbReference type="Proteomes" id="UP000095286">
    <property type="component" value="Unplaced"/>
</dbReference>
<proteinExistence type="predicted"/>
<name>A0AC35UG05_9BILA</name>
<sequence>MSPKPHGDNYVNITSAQTSPTSENVSIPDQNSKPSTPVRRRAPSPPKKESSASVSSSSGEADSFEECPAVAWRNSTNSNTTKDAETYIVVHEYAGGHKNDLNIKRGSTVRVRALEKNKNWLVAECDDDIGYIPKNYVAKVDYELIHESSITDLGVIANGSFGTISKAIYSTKSDRMNVQGTHNRNVAYKTVKSSWTRPSFQQTLDDEANILSLLKHKNIIKLYGVTFNETSPRIGLVLEWCAGETLDKLIYSYKGDIKTVNQMNILIQLAEGMQYIHSESKCKALLTSIKEEPSYQGSSYIHRDLKPANILIKEKICYCSVTAHWHGKSCRKCTGCFDISDITVKIADFGLSKANEDTDKTVKGTAGYAAPENYNGICVKESDVFSFTIIMWELIKREKPFDQKKPQEIISMMYNLKVDELILPLPPCHSKIQELIRAGVNKCIEKRPMFKEIVEILKEHREFAKERMPSSPSGENKRITKNSSANNDVQLRTRESTPKTPTRTNGFNLHTEYYETLRRITKNTIDEEKPVVPKRAGVKKHSDTKITKDMIGLPSDFVHKNHLGTNEIVPTLDLRNAEHTKVLHKMHTPSLESPDRPHLRHQRSLSSDSKASFVRGYSDHSISSNISQELKRQAAVRNIKDGAFTPTSSINNHRGHDENYVFDDCIDSISSGELESISPNISNTGSTPDLHTPHKPKSSTLGRTIKHIFKKKMSDVSGRMNLSENQSTFYVVDPSERPNTLKPAAKSPNNRVVREAHSCQPGVNLHNTNPDYIPKSNRSNGHTRHHSETLILETPGSSKVSPYHTLSTTPGPSKLSPNFALSPTPTQQFQTLIRNVEYVSPIADELQRSPKLAVKTQKVPLMSPTVPKHSTAKTTIVNASYVHLTAGGEKENQSNKKEGKSKSGTPKTPDFNLNTLSIDDSYATFTTAPLEGRVNNGNGSVEDGVEKTAPPLPPHTPRQNSVPLTPVIPITLSKLGANKHRNHVNKQ</sequence>
<accession>A0AC35UG05</accession>
<reference evidence="2" key="1">
    <citation type="submission" date="2016-11" db="UniProtKB">
        <authorList>
            <consortium name="WormBaseParasite"/>
        </authorList>
    </citation>
    <scope>IDENTIFICATION</scope>
    <source>
        <strain evidence="2">KR3021</strain>
    </source>
</reference>